<evidence type="ECO:0000313" key="2">
    <source>
        <dbReference type="EMBL" id="AXA34457.1"/>
    </source>
</evidence>
<dbReference type="SUPFAM" id="SSF52540">
    <property type="entry name" value="P-loop containing nucleoside triphosphate hydrolases"/>
    <property type="match status" value="1"/>
</dbReference>
<proteinExistence type="predicted"/>
<dbReference type="Proteomes" id="UP000681131">
    <property type="component" value="Chromosome"/>
</dbReference>
<dbReference type="Gene3D" id="3.40.50.300">
    <property type="entry name" value="P-loop containing nucleotide triphosphate hydrolases"/>
    <property type="match status" value="1"/>
</dbReference>
<reference evidence="2 4" key="1">
    <citation type="submission" date="2017-06" db="EMBL/GenBank/DDBJ databases">
        <title>Complete genome of Francisella adeliensis.</title>
        <authorList>
            <person name="Vallesi A."/>
            <person name="Sjodin A."/>
        </authorList>
    </citation>
    <scope>NUCLEOTIDE SEQUENCE [LARGE SCALE GENOMIC DNA]</scope>
    <source>
        <strain evidence="2 4">FDC440</strain>
    </source>
</reference>
<dbReference type="InterPro" id="IPR049945">
    <property type="entry name" value="AAA_22"/>
</dbReference>
<feature type="domain" description="AAA+ ATPase" evidence="1">
    <location>
        <begin position="40"/>
        <end position="197"/>
    </location>
</feature>
<dbReference type="RefSeq" id="WP_112870634.1">
    <property type="nucleotide sequence ID" value="NZ_CP021781.1"/>
</dbReference>
<evidence type="ECO:0000313" key="5">
    <source>
        <dbReference type="Proteomes" id="UP000681131"/>
    </source>
</evidence>
<dbReference type="InterPro" id="IPR003593">
    <property type="entry name" value="AAA+_ATPase"/>
</dbReference>
<sequence length="325" mass="37385">MYVEAYKHLNLNYLYDLNKKYVDLESHKKAYKNLRFLISNSGIYALIGLVGSGKTTLLNKLQSDLKKDGNIIISRSLSTDKKRLKIAALFTALFYDLNTNEKDFKIPTTPEKRERELIKLFQKHNKPVVLIIDEAHDLHNQTLVSLKRLVETVTQNGYQLSILLAGHPKLSGTLFSASMEEISARVKSTILEPNKDDNETLIKNWISIRLNNNTKLEQVIDKEAISYLATELLTPLQIEFYLEKAILSTYEIGESKISLDIAKDTLYSDIKSIQSNLARNGYYEDILCDLLNTTKKEIKLFFDNKLPKESSLNIRQKLESFKIRF</sequence>
<dbReference type="KEGG" id="fad:CDH04_08630"/>
<protein>
    <submittedName>
        <fullName evidence="3">AAA family ATPase</fullName>
    </submittedName>
</protein>
<dbReference type="Proteomes" id="UP000251120">
    <property type="component" value="Chromosome"/>
</dbReference>
<accession>A0A2Z4XZY1</accession>
<evidence type="ECO:0000313" key="3">
    <source>
        <dbReference type="EMBL" id="QIW12704.1"/>
    </source>
</evidence>
<dbReference type="InterPro" id="IPR027417">
    <property type="entry name" value="P-loop_NTPase"/>
</dbReference>
<keyword evidence="5" id="KW-1185">Reference proteome</keyword>
<organism evidence="2 4">
    <name type="scientific">Francisella adeliensis</name>
    <dbReference type="NCBI Taxonomy" id="2007306"/>
    <lineage>
        <taxon>Bacteria</taxon>
        <taxon>Pseudomonadati</taxon>
        <taxon>Pseudomonadota</taxon>
        <taxon>Gammaproteobacteria</taxon>
        <taxon>Thiotrichales</taxon>
        <taxon>Francisellaceae</taxon>
        <taxon>Francisella</taxon>
    </lineage>
</organism>
<dbReference type="PANTHER" id="PTHR35894:SF1">
    <property type="entry name" value="PHOSPHORIBULOKINASE _ URIDINE KINASE FAMILY"/>
    <property type="match status" value="1"/>
</dbReference>
<dbReference type="EMBL" id="CP043424">
    <property type="protein sequence ID" value="QIW12704.1"/>
    <property type="molecule type" value="Genomic_DNA"/>
</dbReference>
<dbReference type="SMART" id="SM00382">
    <property type="entry name" value="AAA"/>
    <property type="match status" value="1"/>
</dbReference>
<dbReference type="OrthoDB" id="9783370at2"/>
<evidence type="ECO:0000259" key="1">
    <source>
        <dbReference type="SMART" id="SM00382"/>
    </source>
</evidence>
<dbReference type="AlphaFoldDB" id="A0A2Z4XZY1"/>
<dbReference type="InterPro" id="IPR052026">
    <property type="entry name" value="ExeA_AAA_ATPase_DNA-bind"/>
</dbReference>
<dbReference type="GO" id="GO:0016887">
    <property type="term" value="F:ATP hydrolysis activity"/>
    <property type="evidence" value="ECO:0007669"/>
    <property type="project" value="InterPro"/>
</dbReference>
<reference evidence="3 5" key="2">
    <citation type="submission" date="2019-08" db="EMBL/GenBank/DDBJ databases">
        <title>Complete genome sequences of Francisella adeliensis (FSC1325 and FSC1326).</title>
        <authorList>
            <person name="Ohrman C."/>
            <person name="Uneklint I."/>
            <person name="Vallesi A."/>
            <person name="Karlsson L."/>
            <person name="Sjodin A."/>
        </authorList>
    </citation>
    <scope>NUCLEOTIDE SEQUENCE [LARGE SCALE GENOMIC DNA]</scope>
    <source>
        <strain evidence="3 5">FSC1325</strain>
    </source>
</reference>
<dbReference type="EMBL" id="CP021781">
    <property type="protein sequence ID" value="AXA34457.1"/>
    <property type="molecule type" value="Genomic_DNA"/>
</dbReference>
<evidence type="ECO:0000313" key="4">
    <source>
        <dbReference type="Proteomes" id="UP000251120"/>
    </source>
</evidence>
<gene>
    <name evidence="2" type="ORF">CDH04_08630</name>
    <name evidence="3" type="ORF">FZC43_08635</name>
</gene>
<dbReference type="PANTHER" id="PTHR35894">
    <property type="entry name" value="GENERAL SECRETION PATHWAY PROTEIN A-RELATED"/>
    <property type="match status" value="1"/>
</dbReference>
<name>A0A2Z4XZY1_9GAMM</name>
<dbReference type="Pfam" id="PF13401">
    <property type="entry name" value="AAA_22"/>
    <property type="match status" value="1"/>
</dbReference>